<evidence type="ECO:0000313" key="1">
    <source>
        <dbReference type="EMBL" id="KPM02830.1"/>
    </source>
</evidence>
<protein>
    <submittedName>
        <fullName evidence="1">Uncharacterized protein</fullName>
    </submittedName>
</protein>
<dbReference type="VEuPathDB" id="VectorBase:SSCA004638"/>
<name>A0A131ZXJ2_SARSC</name>
<sequence length="150" mass="17998">MHKINQRNQYPTNTSAYAKSDLYIKELFRKLQKLIYCLQIDLKALSDSNKLYLIACFFHKTQRERDRRQRMINSLQDRSKNIEIKLQNPLISTRNDLFKKSEKVYPNERTPYSINSNEEEESKQSVSGLREAQRVMIDGINWLYKSNRKF</sequence>
<evidence type="ECO:0000313" key="2">
    <source>
        <dbReference type="Proteomes" id="UP000616769"/>
    </source>
</evidence>
<dbReference type="EMBL" id="JXLN01003081">
    <property type="protein sequence ID" value="KPM02830.1"/>
    <property type="molecule type" value="Genomic_DNA"/>
</dbReference>
<dbReference type="AlphaFoldDB" id="A0A131ZXJ2"/>
<comment type="caution">
    <text evidence="1">The sequence shown here is derived from an EMBL/GenBank/DDBJ whole genome shotgun (WGS) entry which is preliminary data.</text>
</comment>
<gene>
    <name evidence="1" type="ORF">QR98_0012530</name>
</gene>
<dbReference type="Proteomes" id="UP000616769">
    <property type="component" value="Unassembled WGS sequence"/>
</dbReference>
<organism evidence="1 2">
    <name type="scientific">Sarcoptes scabiei</name>
    <name type="common">Itch mite</name>
    <name type="synonym">Acarus scabiei</name>
    <dbReference type="NCBI Taxonomy" id="52283"/>
    <lineage>
        <taxon>Eukaryota</taxon>
        <taxon>Metazoa</taxon>
        <taxon>Ecdysozoa</taxon>
        <taxon>Arthropoda</taxon>
        <taxon>Chelicerata</taxon>
        <taxon>Arachnida</taxon>
        <taxon>Acari</taxon>
        <taxon>Acariformes</taxon>
        <taxon>Sarcoptiformes</taxon>
        <taxon>Astigmata</taxon>
        <taxon>Psoroptidia</taxon>
        <taxon>Sarcoptoidea</taxon>
        <taxon>Sarcoptidae</taxon>
        <taxon>Sarcoptinae</taxon>
        <taxon>Sarcoptes</taxon>
    </lineage>
</organism>
<reference evidence="1 2" key="1">
    <citation type="journal article" date="2015" name="Parasit. Vectors">
        <title>Draft genome of the scabies mite.</title>
        <authorList>
            <person name="Rider S.D.Jr."/>
            <person name="Morgan M.S."/>
            <person name="Arlian L.G."/>
        </authorList>
    </citation>
    <scope>NUCLEOTIDE SEQUENCE [LARGE SCALE GENOMIC DNA]</scope>
    <source>
        <strain evidence="1">Arlian Lab</strain>
    </source>
</reference>
<proteinExistence type="predicted"/>
<accession>A0A131ZXJ2</accession>